<gene>
    <name evidence="1" type="ORF">PsorP6_000336</name>
</gene>
<name>A0ACC0WTN2_9STRA</name>
<organism evidence="1 2">
    <name type="scientific">Peronosclerospora sorghi</name>
    <dbReference type="NCBI Taxonomy" id="230839"/>
    <lineage>
        <taxon>Eukaryota</taxon>
        <taxon>Sar</taxon>
        <taxon>Stramenopiles</taxon>
        <taxon>Oomycota</taxon>
        <taxon>Peronosporomycetes</taxon>
        <taxon>Peronosporales</taxon>
        <taxon>Peronosporaceae</taxon>
        <taxon>Peronosclerospora</taxon>
    </lineage>
</organism>
<protein>
    <submittedName>
        <fullName evidence="1">Uncharacterized protein</fullName>
    </submittedName>
</protein>
<evidence type="ECO:0000313" key="2">
    <source>
        <dbReference type="Proteomes" id="UP001163321"/>
    </source>
</evidence>
<keyword evidence="2" id="KW-1185">Reference proteome</keyword>
<reference evidence="1 2" key="1">
    <citation type="journal article" date="2022" name="bioRxiv">
        <title>The genome of the oomycete Peronosclerospora sorghi, a cosmopolitan pathogen of maize and sorghum, is inflated with dispersed pseudogenes.</title>
        <authorList>
            <person name="Fletcher K."/>
            <person name="Martin F."/>
            <person name="Isakeit T."/>
            <person name="Cavanaugh K."/>
            <person name="Magill C."/>
            <person name="Michelmore R."/>
        </authorList>
    </citation>
    <scope>NUCLEOTIDE SEQUENCE [LARGE SCALE GENOMIC DNA]</scope>
    <source>
        <strain evidence="1">P6</strain>
    </source>
</reference>
<evidence type="ECO:0000313" key="1">
    <source>
        <dbReference type="EMBL" id="KAI9921380.1"/>
    </source>
</evidence>
<accession>A0ACC0WTN2</accession>
<comment type="caution">
    <text evidence="1">The sequence shown here is derived from an EMBL/GenBank/DDBJ whole genome shotgun (WGS) entry which is preliminary data.</text>
</comment>
<dbReference type="EMBL" id="CM047580">
    <property type="protein sequence ID" value="KAI9921380.1"/>
    <property type="molecule type" value="Genomic_DNA"/>
</dbReference>
<sequence length="59" mass="7276">MWLVQLQAKIIAEKYRVLENASYVKLRFCVYYMVRMSVYIIRTRNEVEDAFLQQKSEFY</sequence>
<dbReference type="Proteomes" id="UP001163321">
    <property type="component" value="Chromosome 1"/>
</dbReference>
<proteinExistence type="predicted"/>